<accession>A0A5P9Q840</accession>
<dbReference type="SUPFAM" id="SSF51905">
    <property type="entry name" value="FAD/NAD(P)-binding domain"/>
    <property type="match status" value="1"/>
</dbReference>
<keyword evidence="3" id="KW-1185">Reference proteome</keyword>
<dbReference type="KEGG" id="lxl:KDY119_00726"/>
<dbReference type="Gene3D" id="3.50.50.60">
    <property type="entry name" value="FAD/NAD(P)-binding domain"/>
    <property type="match status" value="1"/>
</dbReference>
<dbReference type="InterPro" id="IPR050407">
    <property type="entry name" value="Geranylgeranyl_reductase"/>
</dbReference>
<dbReference type="PANTHER" id="PTHR42685:SF22">
    <property type="entry name" value="CONDITIONED MEDIUM FACTOR RECEPTOR 1"/>
    <property type="match status" value="1"/>
</dbReference>
<dbReference type="PROSITE" id="PS50890">
    <property type="entry name" value="PUA"/>
    <property type="match status" value="1"/>
</dbReference>
<dbReference type="AlphaFoldDB" id="A0A5P9Q840"/>
<dbReference type="GO" id="GO:0071949">
    <property type="term" value="F:FAD binding"/>
    <property type="evidence" value="ECO:0007669"/>
    <property type="project" value="InterPro"/>
</dbReference>
<dbReference type="NCBIfam" id="TIGR02032">
    <property type="entry name" value="GG-red-SF"/>
    <property type="match status" value="1"/>
</dbReference>
<reference evidence="2 3" key="1">
    <citation type="submission" date="2019-10" db="EMBL/GenBank/DDBJ databases">
        <title>Genome sequence of Luteimicrobium xylanilyticum HY-24.</title>
        <authorList>
            <person name="Kim D.Y."/>
            <person name="Park H.-Y."/>
        </authorList>
    </citation>
    <scope>NUCLEOTIDE SEQUENCE [LARGE SCALE GENOMIC DNA]</scope>
    <source>
        <strain evidence="2 3">HY-24</strain>
    </source>
</reference>
<proteinExistence type="predicted"/>
<dbReference type="PRINTS" id="PR00420">
    <property type="entry name" value="RNGMNOXGNASE"/>
</dbReference>
<dbReference type="GO" id="GO:0016628">
    <property type="term" value="F:oxidoreductase activity, acting on the CH-CH group of donors, NAD or NADP as acceptor"/>
    <property type="evidence" value="ECO:0007669"/>
    <property type="project" value="InterPro"/>
</dbReference>
<keyword evidence="2" id="KW-0560">Oxidoreductase</keyword>
<protein>
    <submittedName>
        <fullName evidence="2">Menaquinone-9-beta-reductase</fullName>
        <ecNumber evidence="2">1.3.99.38</ecNumber>
    </submittedName>
</protein>
<dbReference type="InterPro" id="IPR002938">
    <property type="entry name" value="FAD-bd"/>
</dbReference>
<dbReference type="RefSeq" id="WP_153021945.1">
    <property type="nucleotide sequence ID" value="NZ_BAABIH010000001.1"/>
</dbReference>
<organism evidence="2 3">
    <name type="scientific">Luteimicrobium xylanilyticum</name>
    <dbReference type="NCBI Taxonomy" id="1133546"/>
    <lineage>
        <taxon>Bacteria</taxon>
        <taxon>Bacillati</taxon>
        <taxon>Actinomycetota</taxon>
        <taxon>Actinomycetes</taxon>
        <taxon>Micrococcales</taxon>
        <taxon>Luteimicrobium</taxon>
    </lineage>
</organism>
<dbReference type="EMBL" id="CP045529">
    <property type="protein sequence ID" value="QFU97232.1"/>
    <property type="molecule type" value="Genomic_DNA"/>
</dbReference>
<dbReference type="Proteomes" id="UP000326702">
    <property type="component" value="Chromosome"/>
</dbReference>
<evidence type="ECO:0000259" key="1">
    <source>
        <dbReference type="Pfam" id="PF01494"/>
    </source>
</evidence>
<dbReference type="OrthoDB" id="9795712at2"/>
<dbReference type="InterPro" id="IPR036188">
    <property type="entry name" value="FAD/NAD-bd_sf"/>
</dbReference>
<dbReference type="Pfam" id="PF01494">
    <property type="entry name" value="FAD_binding_3"/>
    <property type="match status" value="1"/>
</dbReference>
<dbReference type="PANTHER" id="PTHR42685">
    <property type="entry name" value="GERANYLGERANYL DIPHOSPHATE REDUCTASE"/>
    <property type="match status" value="1"/>
</dbReference>
<feature type="domain" description="FAD-binding" evidence="1">
    <location>
        <begin position="11"/>
        <end position="196"/>
    </location>
</feature>
<evidence type="ECO:0000313" key="2">
    <source>
        <dbReference type="EMBL" id="QFU97232.1"/>
    </source>
</evidence>
<sequence>MSRPGTSGGSADVIVVGAGPAGSATAAWCAAAGLDVLLLERAEFPRDKVCGDGLTPRAVGELERLGVVLPRAVRNAGLRLVADGRAHDLRWPDVPGFPSSGLALARAELDEALARHAERAGATLLERTHVVGPELDARSGRVVGVVARGADERGRAVGDPVTYGAPVVVAADGVSSRFAVALGLERREDRPIGVAVRTYAQPPATSPWGAAGDGAERWMESHVELWEGAPRTSAPLSGYGWLFPLADGTVNVGLGAVHSTPARQSAADADHRRTLDRWVAGLPGELGLGAEHRVAPVRGAALPMGLNRSPLATRGALLVGDAAGMVSPFNGEGIGFGLQAGRIAGDVVAKALAAPSAVERERLLTGYDARVRAELGGFYTLGRYFTRLIEQPALQRFAVRYGLPRRAVMDVVLRLFSDCYDPHGGDWVDRAVAAAARLVPSA</sequence>
<dbReference type="EC" id="1.3.99.38" evidence="2"/>
<name>A0A5P9Q840_9MICO</name>
<gene>
    <name evidence="2" type="primary">menJ</name>
    <name evidence="2" type="ORF">KDY119_00726</name>
</gene>
<dbReference type="InterPro" id="IPR011777">
    <property type="entry name" value="Geranylgeranyl_Rdtase_fam"/>
</dbReference>
<evidence type="ECO:0000313" key="3">
    <source>
        <dbReference type="Proteomes" id="UP000326702"/>
    </source>
</evidence>